<keyword evidence="2" id="KW-1185">Reference proteome</keyword>
<organism evidence="1 2">
    <name type="scientific">Hexamita inflata</name>
    <dbReference type="NCBI Taxonomy" id="28002"/>
    <lineage>
        <taxon>Eukaryota</taxon>
        <taxon>Metamonada</taxon>
        <taxon>Diplomonadida</taxon>
        <taxon>Hexamitidae</taxon>
        <taxon>Hexamitinae</taxon>
        <taxon>Hexamita</taxon>
    </lineage>
</organism>
<sequence length="101" mass="12397">MPQFDIFCELIKSNPLYSIILNILFQRHTIIKISQGLINRYLIVRTRKLIRMRFRFFEIQMYIFQNRTHEFSATLSLQMKMTSKHKKNENEYNEAIIDFFK</sequence>
<accession>A0ABP1JI69</accession>
<name>A0ABP1JI69_9EUKA</name>
<evidence type="ECO:0000313" key="1">
    <source>
        <dbReference type="EMBL" id="CAL6039097.1"/>
    </source>
</evidence>
<protein>
    <submittedName>
        <fullName evidence="1">Hypothetical_protein</fullName>
    </submittedName>
</protein>
<evidence type="ECO:0000313" key="2">
    <source>
        <dbReference type="Proteomes" id="UP001642409"/>
    </source>
</evidence>
<gene>
    <name evidence="1" type="ORF">HINF_LOCUS37691</name>
</gene>
<reference evidence="1 2" key="1">
    <citation type="submission" date="2024-07" db="EMBL/GenBank/DDBJ databases">
        <authorList>
            <person name="Akdeniz Z."/>
        </authorList>
    </citation>
    <scope>NUCLEOTIDE SEQUENCE [LARGE SCALE GENOMIC DNA]</scope>
</reference>
<comment type="caution">
    <text evidence="1">The sequence shown here is derived from an EMBL/GenBank/DDBJ whole genome shotgun (WGS) entry which is preliminary data.</text>
</comment>
<dbReference type="EMBL" id="CAXDID020000141">
    <property type="protein sequence ID" value="CAL6039097.1"/>
    <property type="molecule type" value="Genomic_DNA"/>
</dbReference>
<proteinExistence type="predicted"/>
<dbReference type="Proteomes" id="UP001642409">
    <property type="component" value="Unassembled WGS sequence"/>
</dbReference>